<reference evidence="9" key="1">
    <citation type="journal article" date="2019" name="Int. J. Syst. Evol. Microbiol.">
        <title>The Global Catalogue of Microorganisms (GCM) 10K type strain sequencing project: providing services to taxonomists for standard genome sequencing and annotation.</title>
        <authorList>
            <consortium name="The Broad Institute Genomics Platform"/>
            <consortium name="The Broad Institute Genome Sequencing Center for Infectious Disease"/>
            <person name="Wu L."/>
            <person name="Ma J."/>
        </authorList>
    </citation>
    <scope>NUCLEOTIDE SEQUENCE [LARGE SCALE GENOMIC DNA]</scope>
    <source>
        <strain evidence="9">LMG 24813</strain>
    </source>
</reference>
<accession>A0ABV8NTE6</accession>
<dbReference type="Pfam" id="PF03601">
    <property type="entry name" value="Cons_hypoth698"/>
    <property type="match status" value="1"/>
</dbReference>
<keyword evidence="5 7" id="KW-1133">Transmembrane helix</keyword>
<keyword evidence="3" id="KW-1003">Cell membrane</keyword>
<feature type="transmembrane region" description="Helical" evidence="7">
    <location>
        <begin position="246"/>
        <end position="267"/>
    </location>
</feature>
<evidence type="ECO:0000256" key="4">
    <source>
        <dbReference type="ARBA" id="ARBA00022692"/>
    </source>
</evidence>
<comment type="subcellular location">
    <subcellularLocation>
        <location evidence="1">Cell membrane</location>
        <topology evidence="1">Multi-pass membrane protein</topology>
    </subcellularLocation>
</comment>
<proteinExistence type="inferred from homology"/>
<evidence type="ECO:0000256" key="2">
    <source>
        <dbReference type="ARBA" id="ARBA00007977"/>
    </source>
</evidence>
<feature type="transmembrane region" description="Helical" evidence="7">
    <location>
        <begin position="310"/>
        <end position="327"/>
    </location>
</feature>
<dbReference type="Proteomes" id="UP001595848">
    <property type="component" value="Unassembled WGS sequence"/>
</dbReference>
<feature type="transmembrane region" description="Helical" evidence="7">
    <location>
        <begin position="372"/>
        <end position="394"/>
    </location>
</feature>
<evidence type="ECO:0000256" key="3">
    <source>
        <dbReference type="ARBA" id="ARBA00022475"/>
    </source>
</evidence>
<dbReference type="PANTHER" id="PTHR30106:SF1">
    <property type="entry name" value="UPF0324 MEMBRANE PROTEIN FN0533"/>
    <property type="match status" value="1"/>
</dbReference>
<evidence type="ECO:0000313" key="9">
    <source>
        <dbReference type="Proteomes" id="UP001595848"/>
    </source>
</evidence>
<feature type="transmembrane region" description="Helical" evidence="7">
    <location>
        <begin position="155"/>
        <end position="174"/>
    </location>
</feature>
<keyword evidence="6 7" id="KW-0472">Membrane</keyword>
<feature type="transmembrane region" description="Helical" evidence="7">
    <location>
        <begin position="131"/>
        <end position="149"/>
    </location>
</feature>
<organism evidence="8 9">
    <name type="scientific">Candidimonas humi</name>
    <dbReference type="NCBI Taxonomy" id="683355"/>
    <lineage>
        <taxon>Bacteria</taxon>
        <taxon>Pseudomonadati</taxon>
        <taxon>Pseudomonadota</taxon>
        <taxon>Betaproteobacteria</taxon>
        <taxon>Burkholderiales</taxon>
        <taxon>Alcaligenaceae</taxon>
        <taxon>Candidimonas</taxon>
    </lineage>
</organism>
<dbReference type="PANTHER" id="PTHR30106">
    <property type="entry name" value="INNER MEMBRANE PROTEIN YEIH-RELATED"/>
    <property type="match status" value="1"/>
</dbReference>
<evidence type="ECO:0000256" key="1">
    <source>
        <dbReference type="ARBA" id="ARBA00004651"/>
    </source>
</evidence>
<evidence type="ECO:0000256" key="5">
    <source>
        <dbReference type="ARBA" id="ARBA00022989"/>
    </source>
</evidence>
<dbReference type="InterPro" id="IPR018383">
    <property type="entry name" value="UPF0324_pro"/>
</dbReference>
<sequence>MFPCMDFLGFRGVAGQAGRMAFIGGAASGGAPAAGGQDAGIMASTGHAYAPAVPSVAGRRARSGSAAPRDPSRVYGLLLAALVGLAALFLGRWMPIIGGPVFGIVLGIIIRNAFGVSPLFKPGLAFASKQILQWSIIALGFGLSISQVAHTGGQSLAVTAVTMTTAFVSAWLLGRWLSIPSRLKTLIGVGTAICGGSAIAAVTPIIKPDDHETAFAISTIFIFNIIAVLSFPLLGHWLHMSDAGFGLWAGTAINDTSSVVAAGYSYSHAAGDYATIVKLTRATLIIPVCLVLALYQAWRHKKQGAGDFSLARIFPWFILWFLVASGLRSAGLVPESWNGAIHFMAEFLIIVALTAIGLSSDLRRMARAGLRPVMLGFGVWMAVALSSLLVQHLMGTW</sequence>
<keyword evidence="4 7" id="KW-0812">Transmembrane</keyword>
<evidence type="ECO:0000256" key="7">
    <source>
        <dbReference type="SAM" id="Phobius"/>
    </source>
</evidence>
<comment type="caution">
    <text evidence="8">The sequence shown here is derived from an EMBL/GenBank/DDBJ whole genome shotgun (WGS) entry which is preliminary data.</text>
</comment>
<dbReference type="RefSeq" id="WP_246600675.1">
    <property type="nucleotide sequence ID" value="NZ_JAHTBN010000005.1"/>
</dbReference>
<evidence type="ECO:0000313" key="8">
    <source>
        <dbReference type="EMBL" id="MFC4200141.1"/>
    </source>
</evidence>
<feature type="transmembrane region" description="Helical" evidence="7">
    <location>
        <begin position="339"/>
        <end position="360"/>
    </location>
</feature>
<protein>
    <submittedName>
        <fullName evidence="8">YeiH family protein</fullName>
    </submittedName>
</protein>
<feature type="transmembrane region" description="Helical" evidence="7">
    <location>
        <begin position="213"/>
        <end position="234"/>
    </location>
</feature>
<dbReference type="EMBL" id="JBHSBV010000001">
    <property type="protein sequence ID" value="MFC4200141.1"/>
    <property type="molecule type" value="Genomic_DNA"/>
</dbReference>
<keyword evidence="9" id="KW-1185">Reference proteome</keyword>
<feature type="transmembrane region" description="Helical" evidence="7">
    <location>
        <begin position="279"/>
        <end position="298"/>
    </location>
</feature>
<name>A0ABV8NTE6_9BURK</name>
<evidence type="ECO:0000256" key="6">
    <source>
        <dbReference type="ARBA" id="ARBA00023136"/>
    </source>
</evidence>
<feature type="transmembrane region" description="Helical" evidence="7">
    <location>
        <begin position="186"/>
        <end position="207"/>
    </location>
</feature>
<comment type="similarity">
    <text evidence="2">Belongs to the UPF0324 family.</text>
</comment>
<gene>
    <name evidence="8" type="ORF">ACFOY1_04160</name>
</gene>